<comment type="caution">
    <text evidence="2">The sequence shown here is derived from an EMBL/GenBank/DDBJ whole genome shotgun (WGS) entry which is preliminary data.</text>
</comment>
<dbReference type="RefSeq" id="WP_203154040.1">
    <property type="nucleotide sequence ID" value="NZ_JAEPSA010000017.1"/>
</dbReference>
<name>A0ABS5MPV8_9STAP</name>
<protein>
    <submittedName>
        <fullName evidence="2">NERD domain-containing protein</fullName>
    </submittedName>
</protein>
<sequence length="288" mass="34112">MGLLSYFNAVNNRIEQNETTREIYRQMKGAEGEKIVKAILDKEHTLSYEYNVQLYIKNKIQIDFLVVDDDKIFNLEVKHYKGDYYIDDNQIKNNYGNIFPTPFQQIKRTEFELEFVKAKLNIKRNIESYLIFTNPTFTLHSEIPNRNQVLLPTELHKIPQLFKNYKIEENKSILNKINTIKQDFSQIYPNQLAPFNKIKPGLRCPHCKKVGHIRLDNRMRHGTCMYCSATTPRQLLYIENLKELYVLKNGPFTLKEAEYWCGGKPHAIRNICNSHFKKEGHHKNYFSL</sequence>
<accession>A0ABS5MPV8</accession>
<evidence type="ECO:0000313" key="2">
    <source>
        <dbReference type="EMBL" id="MBS3697689.1"/>
    </source>
</evidence>
<dbReference type="Proteomes" id="UP000681586">
    <property type="component" value="Unassembled WGS sequence"/>
</dbReference>
<organism evidence="2 3">
    <name type="scientific">Mammaliicoccus fleurettii</name>
    <dbReference type="NCBI Taxonomy" id="150056"/>
    <lineage>
        <taxon>Bacteria</taxon>
        <taxon>Bacillati</taxon>
        <taxon>Bacillota</taxon>
        <taxon>Bacilli</taxon>
        <taxon>Bacillales</taxon>
        <taxon>Staphylococcaceae</taxon>
        <taxon>Mammaliicoccus</taxon>
    </lineage>
</organism>
<reference evidence="2 3" key="1">
    <citation type="submission" date="2021-05" db="EMBL/GenBank/DDBJ databases">
        <title>Staphylococcus fleurettii isolated from lake water in First Nation community in Manitoba, Canada.</title>
        <authorList>
            <person name="Bashar S."/>
            <person name="Murdock A."/>
            <person name="Patidar R."/>
            <person name="Golding G."/>
            <person name="Farenhorst A."/>
            <person name="Kumar A."/>
        </authorList>
    </citation>
    <scope>NUCLEOTIDE SEQUENCE [LARGE SCALE GENOMIC DNA]</scope>
    <source>
        <strain evidence="2 3">SF002</strain>
    </source>
</reference>
<feature type="domain" description="NERD" evidence="1">
    <location>
        <begin position="28"/>
        <end position="139"/>
    </location>
</feature>
<dbReference type="EMBL" id="JAGXBM010000015">
    <property type="protein sequence ID" value="MBS3697689.1"/>
    <property type="molecule type" value="Genomic_DNA"/>
</dbReference>
<dbReference type="PROSITE" id="PS50965">
    <property type="entry name" value="NERD"/>
    <property type="match status" value="1"/>
</dbReference>
<dbReference type="Pfam" id="PF08378">
    <property type="entry name" value="NERD"/>
    <property type="match status" value="1"/>
</dbReference>
<proteinExistence type="predicted"/>
<dbReference type="InterPro" id="IPR011528">
    <property type="entry name" value="NERD"/>
</dbReference>
<evidence type="ECO:0000313" key="3">
    <source>
        <dbReference type="Proteomes" id="UP000681586"/>
    </source>
</evidence>
<evidence type="ECO:0000259" key="1">
    <source>
        <dbReference type="PROSITE" id="PS50965"/>
    </source>
</evidence>
<gene>
    <name evidence="2" type="ORF">JJQ58_09445</name>
</gene>
<keyword evidence="3" id="KW-1185">Reference proteome</keyword>